<organism evidence="1 2">
    <name type="scientific">Marininema halotolerans</name>
    <dbReference type="NCBI Taxonomy" id="1155944"/>
    <lineage>
        <taxon>Bacteria</taxon>
        <taxon>Bacillati</taxon>
        <taxon>Bacillota</taxon>
        <taxon>Bacilli</taxon>
        <taxon>Bacillales</taxon>
        <taxon>Thermoactinomycetaceae</taxon>
        <taxon>Marininema</taxon>
    </lineage>
</organism>
<protein>
    <submittedName>
        <fullName evidence="1">Uncharacterized protein</fullName>
    </submittedName>
</protein>
<dbReference type="AlphaFoldDB" id="A0A1I6NT36"/>
<evidence type="ECO:0000313" key="2">
    <source>
        <dbReference type="Proteomes" id="UP000198660"/>
    </source>
</evidence>
<accession>A0A1I6NT36</accession>
<evidence type="ECO:0000313" key="1">
    <source>
        <dbReference type="EMBL" id="SFS31091.1"/>
    </source>
</evidence>
<gene>
    <name evidence="1" type="ORF">SAMN05444972_101105</name>
</gene>
<name>A0A1I6NT36_9BACL</name>
<sequence length="76" mass="8690">MIKKALVTQRDNVTDLERAINNNFRTNQRIRVGTVDGSFTEGRFRYARNSVIAIRKEGRTTDTLISLTLGWCYGPL</sequence>
<proteinExistence type="predicted"/>
<reference evidence="2" key="1">
    <citation type="submission" date="2016-10" db="EMBL/GenBank/DDBJ databases">
        <authorList>
            <person name="Varghese N."/>
            <person name="Submissions S."/>
        </authorList>
    </citation>
    <scope>NUCLEOTIDE SEQUENCE [LARGE SCALE GENOMIC DNA]</scope>
    <source>
        <strain evidence="2">DSM 45789</strain>
    </source>
</reference>
<dbReference type="Proteomes" id="UP000198660">
    <property type="component" value="Unassembled WGS sequence"/>
</dbReference>
<keyword evidence="2" id="KW-1185">Reference proteome</keyword>
<dbReference type="EMBL" id="FPAA01000001">
    <property type="protein sequence ID" value="SFS31091.1"/>
    <property type="molecule type" value="Genomic_DNA"/>
</dbReference>